<evidence type="ECO:0000259" key="6">
    <source>
        <dbReference type="Pfam" id="PF00728"/>
    </source>
</evidence>
<evidence type="ECO:0000256" key="4">
    <source>
        <dbReference type="ARBA" id="ARBA00022801"/>
    </source>
</evidence>
<evidence type="ECO:0000313" key="7">
    <source>
        <dbReference type="EMBL" id="AEJ20062.1"/>
    </source>
</evidence>
<dbReference type="CDD" id="cd06563">
    <property type="entry name" value="GH20_chitobiase-like"/>
    <property type="match status" value="1"/>
</dbReference>
<dbReference type="GO" id="GO:0005975">
    <property type="term" value="P:carbohydrate metabolic process"/>
    <property type="evidence" value="ECO:0007669"/>
    <property type="project" value="InterPro"/>
</dbReference>
<comment type="similarity">
    <text evidence="2">Belongs to the glycosyl hydrolase 20 family.</text>
</comment>
<dbReference type="RefSeq" id="WP_013969352.1">
    <property type="nucleotide sequence ID" value="NC_015732.1"/>
</dbReference>
<dbReference type="GO" id="GO:0030203">
    <property type="term" value="P:glycosaminoglycan metabolic process"/>
    <property type="evidence" value="ECO:0007669"/>
    <property type="project" value="TreeGrafter"/>
</dbReference>
<gene>
    <name evidence="7" type="ordered locus">Spica_1933</name>
</gene>
<comment type="catalytic activity">
    <reaction evidence="1">
        <text>Hydrolysis of terminal non-reducing N-acetyl-D-hexosamine residues in N-acetyl-beta-D-hexosaminides.</text>
        <dbReference type="EC" id="3.2.1.52"/>
    </reaction>
</comment>
<dbReference type="SUPFAM" id="SSF51445">
    <property type="entry name" value="(Trans)glycosidases"/>
    <property type="match status" value="1"/>
</dbReference>
<evidence type="ECO:0000256" key="2">
    <source>
        <dbReference type="ARBA" id="ARBA00006285"/>
    </source>
</evidence>
<organism evidence="7 8">
    <name type="scientific">Gracilinema caldarium (strain ATCC 51460 / DSM 7334 / H1)</name>
    <name type="common">Treponema caldarium</name>
    <dbReference type="NCBI Taxonomy" id="744872"/>
    <lineage>
        <taxon>Bacteria</taxon>
        <taxon>Pseudomonadati</taxon>
        <taxon>Spirochaetota</taxon>
        <taxon>Spirochaetia</taxon>
        <taxon>Spirochaetales</taxon>
        <taxon>Breznakiellaceae</taxon>
        <taxon>Gracilinema</taxon>
    </lineage>
</organism>
<dbReference type="GO" id="GO:0016020">
    <property type="term" value="C:membrane"/>
    <property type="evidence" value="ECO:0007669"/>
    <property type="project" value="TreeGrafter"/>
</dbReference>
<dbReference type="InterPro" id="IPR025705">
    <property type="entry name" value="Beta_hexosaminidase_sua/sub"/>
</dbReference>
<evidence type="ECO:0000256" key="5">
    <source>
        <dbReference type="PIRSR" id="PIRSR625705-1"/>
    </source>
</evidence>
<dbReference type="PANTHER" id="PTHR22600">
    <property type="entry name" value="BETA-HEXOSAMINIDASE"/>
    <property type="match status" value="1"/>
</dbReference>
<dbReference type="HOGENOM" id="CLU_451934_0_0_12"/>
<dbReference type="PRINTS" id="PR00738">
    <property type="entry name" value="GLHYDRLASE20"/>
</dbReference>
<protein>
    <recommendedName>
        <fullName evidence="3">beta-N-acetylhexosaminidase</fullName>
        <ecNumber evidence="3">3.2.1.52</ecNumber>
    </recommendedName>
</protein>
<evidence type="ECO:0000313" key="8">
    <source>
        <dbReference type="Proteomes" id="UP000000503"/>
    </source>
</evidence>
<dbReference type="Gene3D" id="3.20.20.80">
    <property type="entry name" value="Glycosidases"/>
    <property type="match status" value="1"/>
</dbReference>
<evidence type="ECO:0000256" key="1">
    <source>
        <dbReference type="ARBA" id="ARBA00001231"/>
    </source>
</evidence>
<reference evidence="8" key="1">
    <citation type="journal article" date="2013" name="Stand. Genomic Sci.">
        <title>Genome sequence of the thermophilic fresh-water bacterium Spirochaeta caldaria type strain (H1(T)), reclassification of Spirochaeta caldaria, Spirochaeta stenostrepta, and Spirochaeta zuelzerae in the genus Treponema as Treponema caldaria comb. nov., Treponema stenostrepta comb. nov., and Treponema zuelzerae comb. nov., and emendation of the genus Treponema.</title>
        <authorList>
            <person name="Abt B."/>
            <person name="Goker M."/>
            <person name="Scheuner C."/>
            <person name="Han C."/>
            <person name="Lu M."/>
            <person name="Misra M."/>
            <person name="Lapidus A."/>
            <person name="Nolan M."/>
            <person name="Lucas S."/>
            <person name="Hammon N."/>
            <person name="Deshpande S."/>
            <person name="Cheng J.F."/>
            <person name="Tapia R."/>
            <person name="Goodwin L.A."/>
            <person name="Pitluck S."/>
            <person name="Liolios K."/>
            <person name="Pagani I."/>
            <person name="Ivanova N."/>
            <person name="Mavromatis K."/>
            <person name="Mikhailova N."/>
            <person name="Huntemann M."/>
            <person name="Pati A."/>
            <person name="Chen A."/>
            <person name="Palaniappan K."/>
            <person name="Land M."/>
            <person name="Hauser L."/>
            <person name="Jeffries C.D."/>
            <person name="Rohde M."/>
            <person name="Spring S."/>
            <person name="Gronow S."/>
            <person name="Detter J.C."/>
            <person name="Bristow J."/>
            <person name="Eisen J.A."/>
            <person name="Markowitz V."/>
            <person name="Hugenholtz P."/>
            <person name="Kyrpides N.C."/>
            <person name="Woyke T."/>
            <person name="Klenk H.P."/>
        </authorList>
    </citation>
    <scope>NUCLEOTIDE SEQUENCE</scope>
    <source>
        <strain evidence="8">ATCC 51460 / DSM 7334 / H1</strain>
    </source>
</reference>
<dbReference type="KEGG" id="scd:Spica_1933"/>
<dbReference type="InterPro" id="IPR015883">
    <property type="entry name" value="Glyco_hydro_20_cat"/>
</dbReference>
<dbReference type="EMBL" id="CP002868">
    <property type="protein sequence ID" value="AEJ20062.1"/>
    <property type="molecule type" value="Genomic_DNA"/>
</dbReference>
<name>F8F443_GRAC1</name>
<dbReference type="Proteomes" id="UP000000503">
    <property type="component" value="Chromosome"/>
</dbReference>
<evidence type="ECO:0000256" key="3">
    <source>
        <dbReference type="ARBA" id="ARBA00012663"/>
    </source>
</evidence>
<dbReference type="InterPro" id="IPR017853">
    <property type="entry name" value="GH"/>
</dbReference>
<keyword evidence="4 7" id="KW-0378">Hydrolase</keyword>
<accession>F8F443</accession>
<dbReference type="GO" id="GO:0004563">
    <property type="term" value="F:beta-N-acetylhexosaminidase activity"/>
    <property type="evidence" value="ECO:0007669"/>
    <property type="project" value="UniProtKB-EC"/>
</dbReference>
<feature type="domain" description="Glycoside hydrolase family 20 catalytic" evidence="6">
    <location>
        <begin position="187"/>
        <end position="566"/>
    </location>
</feature>
<feature type="active site" description="Proton donor" evidence="5">
    <location>
        <position position="350"/>
    </location>
</feature>
<dbReference type="PANTHER" id="PTHR22600:SF57">
    <property type="entry name" value="BETA-N-ACETYLHEXOSAMINIDASE"/>
    <property type="match status" value="1"/>
</dbReference>
<dbReference type="STRING" id="744872.Spica_1933"/>
<proteinExistence type="inferred from homology"/>
<sequence length="604" mass="67529">MAAYASVPAIIPKPAFYQETGDRLYAATLTLDGDSFFLPQLRALRDEIITAFGETVLSPLSSAEEFAYFEQQTHDETPLWGANFRRDAAPTIALHIHQVDERSWVEQARMHGSELADGVGAVVWGAYLLTISPSGIEMVIPRTAGRNTMVESAAAAFATLMQLLHLGWDGWRFKLPVCTIVDRPALAWRGLMIDSARHFVPVPELKKILSMAWLYKLNRFHWHLTDDQGWRLELVTLPEATGSGSTRPGGDPNRNGYYTQEEVRDIVAFAGDRGITVIPELDLPGHVQAILAGHPEFACTPGPHYVRTEWGISEDVLCMGNPAALNFALKAWDEVCELFPGPYVHIGGDEVPTTRWESCPKCAAKKAELGLTDWIDLHGYFVATIAEHLSKKGKIVFGWDEVLDSSIPNLANVVHWRAWIPEQSTKALSQGRWLVRSPYFPYYLDFVQTDDRSISPGLAYRNPDAASLRRIYEYDPFEEIEPDIPESVSGTETAQCSASGREAYLEGVPEQDAGQGRALENASLDRSGRFLGIQANAWTEYIRDGRRLEYMLFPRLLALAETAWNGRTRSSYEDFLRRLEAGHCGSSRGIFAQRGINFCPLYKD</sequence>
<dbReference type="EC" id="3.2.1.52" evidence="3"/>
<dbReference type="eggNOG" id="COG3525">
    <property type="taxonomic scope" value="Bacteria"/>
</dbReference>
<dbReference type="AlphaFoldDB" id="F8F443"/>
<keyword evidence="8" id="KW-1185">Reference proteome</keyword>
<dbReference type="Pfam" id="PF00728">
    <property type="entry name" value="Glyco_hydro_20"/>
    <property type="match status" value="1"/>
</dbReference>